<organism evidence="2 3">
    <name type="scientific">Saccharothrix violaceirubra</name>
    <dbReference type="NCBI Taxonomy" id="413306"/>
    <lineage>
        <taxon>Bacteria</taxon>
        <taxon>Bacillati</taxon>
        <taxon>Actinomycetota</taxon>
        <taxon>Actinomycetes</taxon>
        <taxon>Pseudonocardiales</taxon>
        <taxon>Pseudonocardiaceae</taxon>
        <taxon>Saccharothrix</taxon>
    </lineage>
</organism>
<keyword evidence="1" id="KW-0175">Coiled coil</keyword>
<reference evidence="2 3" key="1">
    <citation type="submission" date="2020-08" db="EMBL/GenBank/DDBJ databases">
        <title>Sequencing the genomes of 1000 actinobacteria strains.</title>
        <authorList>
            <person name="Klenk H.-P."/>
        </authorList>
    </citation>
    <scope>NUCLEOTIDE SEQUENCE [LARGE SCALE GENOMIC DNA]</scope>
    <source>
        <strain evidence="2 3">DSM 45084</strain>
    </source>
</reference>
<evidence type="ECO:0000313" key="3">
    <source>
        <dbReference type="Proteomes" id="UP000542674"/>
    </source>
</evidence>
<protein>
    <submittedName>
        <fullName evidence="2">Uncharacterized protein</fullName>
    </submittedName>
</protein>
<gene>
    <name evidence="2" type="ORF">F4559_002308</name>
</gene>
<dbReference type="AlphaFoldDB" id="A0A7W7T1P4"/>
<accession>A0A7W7T1P4</accession>
<evidence type="ECO:0000313" key="2">
    <source>
        <dbReference type="EMBL" id="MBB4964949.1"/>
    </source>
</evidence>
<dbReference type="RefSeq" id="WP_184668264.1">
    <property type="nucleotide sequence ID" value="NZ_BAABAI010000039.1"/>
</dbReference>
<feature type="coiled-coil region" evidence="1">
    <location>
        <begin position="103"/>
        <end position="130"/>
    </location>
</feature>
<name>A0A7W7T1P4_9PSEU</name>
<keyword evidence="3" id="KW-1185">Reference proteome</keyword>
<dbReference type="Proteomes" id="UP000542674">
    <property type="component" value="Unassembled WGS sequence"/>
</dbReference>
<comment type="caution">
    <text evidence="2">The sequence shown here is derived from an EMBL/GenBank/DDBJ whole genome shotgun (WGS) entry which is preliminary data.</text>
</comment>
<evidence type="ECO:0000256" key="1">
    <source>
        <dbReference type="SAM" id="Coils"/>
    </source>
</evidence>
<proteinExistence type="predicted"/>
<dbReference type="EMBL" id="JACHJS010000001">
    <property type="protein sequence ID" value="MBB4964949.1"/>
    <property type="molecule type" value="Genomic_DNA"/>
</dbReference>
<sequence>MTSRISMSMTMALDEDVTVGLRGSLGSSARLLIGDRIEIVLEEQHLRALHAQVEATVRDAALVKAADDVLDEAFHAASQARSAAERAREFSKSALTPVQIASALELARSADRAAQEAQRLVEEAATAMRSADEVAERVLALVTAS</sequence>